<dbReference type="InterPro" id="IPR036249">
    <property type="entry name" value="Thioredoxin-like_sf"/>
</dbReference>
<dbReference type="Gene3D" id="3.40.30.10">
    <property type="entry name" value="Glutaredoxin"/>
    <property type="match status" value="1"/>
</dbReference>
<feature type="compositionally biased region" description="Low complexity" evidence="1">
    <location>
        <begin position="297"/>
        <end position="317"/>
    </location>
</feature>
<reference evidence="3 4" key="1">
    <citation type="submission" date="2019-10" db="EMBL/GenBank/DDBJ databases">
        <title>Taxonomy of Antarctic Massilia spp.: description of Massilia rubra sp. nov., Massilia aquatica sp. nov., Massilia mucilaginosa sp. nov., Massilia frigida sp. nov. isolated from streams, lakes and regoliths.</title>
        <authorList>
            <person name="Holochova P."/>
            <person name="Sedlacek I."/>
            <person name="Kralova S."/>
            <person name="Maslanova I."/>
            <person name="Busse H.-J."/>
            <person name="Stankova E."/>
            <person name="Vrbovska V."/>
            <person name="Kovarovic V."/>
            <person name="Bartak M."/>
            <person name="Svec P."/>
            <person name="Pantucek R."/>
        </authorList>
    </citation>
    <scope>NUCLEOTIDE SEQUENCE [LARGE SCALE GENOMIC DNA]</scope>
    <source>
        <strain evidence="3 4">CCM 8694</strain>
    </source>
</reference>
<dbReference type="EMBL" id="WHJF01000194">
    <property type="protein sequence ID" value="NHZ66912.1"/>
    <property type="molecule type" value="Genomic_DNA"/>
</dbReference>
<gene>
    <name evidence="3" type="ORF">F1735_32325</name>
</gene>
<dbReference type="RefSeq" id="WP_167240986.1">
    <property type="nucleotide sequence ID" value="NZ_WHJF01000194.1"/>
</dbReference>
<accession>A0ABX0MY47</accession>
<dbReference type="Proteomes" id="UP000610594">
    <property type="component" value="Unassembled WGS sequence"/>
</dbReference>
<evidence type="ECO:0000256" key="1">
    <source>
        <dbReference type="SAM" id="MobiDB-lite"/>
    </source>
</evidence>
<feature type="chain" id="PRO_5045185119" description="Thioredoxin-like fold domain-containing protein" evidence="2">
    <location>
        <begin position="38"/>
        <end position="317"/>
    </location>
</feature>
<evidence type="ECO:0008006" key="5">
    <source>
        <dbReference type="Google" id="ProtNLM"/>
    </source>
</evidence>
<evidence type="ECO:0000256" key="2">
    <source>
        <dbReference type="SAM" id="SignalP"/>
    </source>
</evidence>
<keyword evidence="2" id="KW-0732">Signal</keyword>
<feature type="signal peptide" evidence="2">
    <location>
        <begin position="1"/>
        <end position="37"/>
    </location>
</feature>
<organism evidence="3 4">
    <name type="scientific">Massilia genomosp. 1</name>
    <dbReference type="NCBI Taxonomy" id="2609280"/>
    <lineage>
        <taxon>Bacteria</taxon>
        <taxon>Pseudomonadati</taxon>
        <taxon>Pseudomonadota</taxon>
        <taxon>Betaproteobacteria</taxon>
        <taxon>Burkholderiales</taxon>
        <taxon>Oxalobacteraceae</taxon>
        <taxon>Telluria group</taxon>
        <taxon>Massilia</taxon>
    </lineage>
</organism>
<proteinExistence type="predicted"/>
<keyword evidence="4" id="KW-1185">Reference proteome</keyword>
<name>A0ABX0MY47_9BURK</name>
<protein>
    <recommendedName>
        <fullName evidence="5">Thioredoxin-like fold domain-containing protein</fullName>
    </recommendedName>
</protein>
<dbReference type="SUPFAM" id="SSF52833">
    <property type="entry name" value="Thioredoxin-like"/>
    <property type="match status" value="1"/>
</dbReference>
<evidence type="ECO:0000313" key="3">
    <source>
        <dbReference type="EMBL" id="NHZ66912.1"/>
    </source>
</evidence>
<sequence>MKTMSHHLARTPFKPASAIIAALLAVAAAIAPSTALADQNTARTNFFANMQQAGVTLADVTPANAEVVPTHVKGLYGIFTPAGKLVSLTNDAGTLTTKGGGLSTVGLQAGKPRRMTPKQLDEVRAEVMANLNYDKLIKISYGNGGGRKILMFSAVDCPGCQMLEKDLAKAASRLNTTFYLVPSSLLGSDPAAVPALEKVVKIRCDANPALAWQTFWAKRTLPQPKACGLTTQHVQRDFSLLFHIMDNVKAIKPVVPMLVTEDGKWIRLFRDMNSTALASAFAAERKPDITAPTTQWLAPAAGKPALPAPAAQPAKAR</sequence>
<evidence type="ECO:0000313" key="4">
    <source>
        <dbReference type="Proteomes" id="UP000610594"/>
    </source>
</evidence>
<comment type="caution">
    <text evidence="3">The sequence shown here is derived from an EMBL/GenBank/DDBJ whole genome shotgun (WGS) entry which is preliminary data.</text>
</comment>
<feature type="region of interest" description="Disordered" evidence="1">
    <location>
        <begin position="292"/>
        <end position="317"/>
    </location>
</feature>